<feature type="chain" id="PRO_5044606638" evidence="1">
    <location>
        <begin position="38"/>
        <end position="355"/>
    </location>
</feature>
<dbReference type="GO" id="GO:0043190">
    <property type="term" value="C:ATP-binding cassette (ABC) transporter complex"/>
    <property type="evidence" value="ECO:0007669"/>
    <property type="project" value="InterPro"/>
</dbReference>
<gene>
    <name evidence="3" type="primary">proX</name>
    <name evidence="4" type="ORF">E1742_04480</name>
    <name evidence="3" type="ORF">GCM10007388_33850</name>
</gene>
<evidence type="ECO:0000313" key="6">
    <source>
        <dbReference type="Proteomes" id="UP000619512"/>
    </source>
</evidence>
<reference evidence="3" key="3">
    <citation type="submission" date="2022-12" db="EMBL/GenBank/DDBJ databases">
        <authorList>
            <person name="Sun Q."/>
            <person name="Kim S."/>
        </authorList>
    </citation>
    <scope>NUCLEOTIDE SEQUENCE</scope>
    <source>
        <strain evidence="3">KCTC 12344</strain>
    </source>
</reference>
<evidence type="ECO:0000256" key="1">
    <source>
        <dbReference type="SAM" id="SignalP"/>
    </source>
</evidence>
<keyword evidence="5" id="KW-1185">Reference proteome</keyword>
<dbReference type="CDD" id="cd13638">
    <property type="entry name" value="PBP2_EcProx_like"/>
    <property type="match status" value="1"/>
</dbReference>
<protein>
    <submittedName>
        <fullName evidence="4">Glycine betaine/L-proline ABC transporter substrate-binding protein ProX</fullName>
    </submittedName>
    <submittedName>
        <fullName evidence="3">Glycine/betaine ABC transporter substrate-binding protein</fullName>
    </submittedName>
</protein>
<evidence type="ECO:0000313" key="5">
    <source>
        <dbReference type="Proteomes" id="UP000294359"/>
    </source>
</evidence>
<keyword evidence="1" id="KW-0732">Signal</keyword>
<dbReference type="Proteomes" id="UP000294359">
    <property type="component" value="Chromosome"/>
</dbReference>
<accession>A0A4P7BBP7</accession>
<dbReference type="InterPro" id="IPR007210">
    <property type="entry name" value="ABC_Gly_betaine_transp_sub-bd"/>
</dbReference>
<dbReference type="Gene3D" id="3.40.190.10">
    <property type="entry name" value="Periplasmic binding protein-like II"/>
    <property type="match status" value="1"/>
</dbReference>
<dbReference type="SUPFAM" id="SSF53850">
    <property type="entry name" value="Periplasmic binding protein-like II"/>
    <property type="match status" value="1"/>
</dbReference>
<evidence type="ECO:0000259" key="2">
    <source>
        <dbReference type="Pfam" id="PF04069"/>
    </source>
</evidence>
<proteinExistence type="predicted"/>
<evidence type="ECO:0000313" key="3">
    <source>
        <dbReference type="EMBL" id="GGY97394.1"/>
    </source>
</evidence>
<dbReference type="Proteomes" id="UP000619512">
    <property type="component" value="Unassembled WGS sequence"/>
</dbReference>
<dbReference type="EMBL" id="BMWW01000005">
    <property type="protein sequence ID" value="GGY97394.1"/>
    <property type="molecule type" value="Genomic_DNA"/>
</dbReference>
<feature type="signal peptide" evidence="1">
    <location>
        <begin position="1"/>
        <end position="37"/>
    </location>
</feature>
<reference evidence="4 5" key="2">
    <citation type="submission" date="2019-03" db="EMBL/GenBank/DDBJ databases">
        <title>Draft Genome Sequences of Six Type Strains of the Genus Massilia.</title>
        <authorList>
            <person name="Miess H."/>
            <person name="Frediansyhah A."/>
            <person name="Gross H."/>
        </authorList>
    </citation>
    <scope>NUCLEOTIDE SEQUENCE [LARGE SCALE GENOMIC DNA]</scope>
    <source>
        <strain evidence="4 5">DSM 17505</strain>
    </source>
</reference>
<dbReference type="OrthoDB" id="9787902at2"/>
<name>A0A4P7BBP7_9BURK</name>
<dbReference type="RefSeq" id="WP_134383742.1">
    <property type="nucleotide sequence ID" value="NZ_BMWW01000005.1"/>
</dbReference>
<dbReference type="NCBIfam" id="NF008334">
    <property type="entry name" value="PRK11119.1"/>
    <property type="match status" value="1"/>
</dbReference>
<dbReference type="GO" id="GO:0022857">
    <property type="term" value="F:transmembrane transporter activity"/>
    <property type="evidence" value="ECO:0007669"/>
    <property type="project" value="InterPro"/>
</dbReference>
<sequence>MQHVKHFEVTRRKQRRFQWLSALALAALTLTTGLALAQTPDAGLPGKGIKVQALQSPIGEETFQTMLVDRALEKLGYEPQPIREVDYPTAHIAIANGDATYLAVHWDPLHRDYYDNAGGDAKLLRTGQYAGPAAQGYMIDKASAEKYRITNIDQLRDPAIAKLFDHDGDGKADLTGCNPGWGCEAMIEHHLDAYKLRPTVAHVQGSYSALIADTIGRYRRGEPILYYTWTPYWVSGVLVPGKDVVWLQAPFSANPQGASTRLDDGSDYGFSVNTTRIVVNRAWAEKNPAAVRLFEVMRLPIADINAQNERMRKGENTQADIARHTAGWIRYHQALFDGWIAQALAAARAPAKEGS</sequence>
<organism evidence="3 6">
    <name type="scientific">Pseudoduganella plicata</name>
    <dbReference type="NCBI Taxonomy" id="321984"/>
    <lineage>
        <taxon>Bacteria</taxon>
        <taxon>Pseudomonadati</taxon>
        <taxon>Pseudomonadota</taxon>
        <taxon>Betaproteobacteria</taxon>
        <taxon>Burkholderiales</taxon>
        <taxon>Oxalobacteraceae</taxon>
        <taxon>Telluria group</taxon>
        <taxon>Pseudoduganella</taxon>
    </lineage>
</organism>
<feature type="domain" description="ABC-type glycine betaine transport system substrate-binding" evidence="2">
    <location>
        <begin position="57"/>
        <end position="324"/>
    </location>
</feature>
<dbReference type="Pfam" id="PF04069">
    <property type="entry name" value="OpuAC"/>
    <property type="match status" value="1"/>
</dbReference>
<dbReference type="EMBL" id="CP038026">
    <property type="protein sequence ID" value="QBQ35503.1"/>
    <property type="molecule type" value="Genomic_DNA"/>
</dbReference>
<evidence type="ECO:0000313" key="4">
    <source>
        <dbReference type="EMBL" id="QBQ35503.1"/>
    </source>
</evidence>
<reference evidence="3" key="1">
    <citation type="journal article" date="2014" name="Int. J. Syst. Evol. Microbiol.">
        <title>Complete genome sequence of Corynebacterium casei LMG S-19264T (=DSM 44701T), isolated from a smear-ripened cheese.</title>
        <authorList>
            <consortium name="US DOE Joint Genome Institute (JGI-PGF)"/>
            <person name="Walter F."/>
            <person name="Albersmeier A."/>
            <person name="Kalinowski J."/>
            <person name="Ruckert C."/>
        </authorList>
    </citation>
    <scope>NUCLEOTIDE SEQUENCE</scope>
    <source>
        <strain evidence="3">KCTC 12344</strain>
    </source>
</reference>
<dbReference type="Gene3D" id="3.40.190.100">
    <property type="entry name" value="Glycine betaine-binding periplasmic protein, domain 2"/>
    <property type="match status" value="1"/>
</dbReference>
<dbReference type="AlphaFoldDB" id="A0A4P7BBP7"/>